<dbReference type="EC" id="2.7.12.2" evidence="6"/>
<protein>
    <recommendedName>
        <fullName evidence="6">mitogen-activated protein kinase kinase</fullName>
        <ecNumber evidence="6">2.7.12.2</ecNumber>
    </recommendedName>
</protein>
<dbReference type="OrthoDB" id="10252354at2759"/>
<dbReference type="PROSITE" id="PS50011">
    <property type="entry name" value="PROTEIN_KINASE_DOM"/>
    <property type="match status" value="1"/>
</dbReference>
<feature type="region of interest" description="Disordered" evidence="7">
    <location>
        <begin position="308"/>
        <end position="335"/>
    </location>
</feature>
<dbReference type="InterPro" id="IPR000719">
    <property type="entry name" value="Prot_kinase_dom"/>
</dbReference>
<comment type="similarity">
    <text evidence="5">Belongs to the protein kinase superfamily. STE Ser/Thr protein kinase family. MAP kinase kinase subfamily.</text>
</comment>
<dbReference type="PANTHER" id="PTHR48013:SF25">
    <property type="entry name" value="MAP KINASE KINASE PBS2"/>
    <property type="match status" value="1"/>
</dbReference>
<evidence type="ECO:0000256" key="7">
    <source>
        <dbReference type="SAM" id="MobiDB-lite"/>
    </source>
</evidence>
<feature type="region of interest" description="Disordered" evidence="7">
    <location>
        <begin position="633"/>
        <end position="659"/>
    </location>
</feature>
<keyword evidence="3 9" id="KW-0418">Kinase</keyword>
<keyword evidence="2" id="KW-0547">Nucleotide-binding</keyword>
<feature type="compositionally biased region" description="Low complexity" evidence="7">
    <location>
        <begin position="324"/>
        <end position="335"/>
    </location>
</feature>
<feature type="compositionally biased region" description="Polar residues" evidence="7">
    <location>
        <begin position="59"/>
        <end position="73"/>
    </location>
</feature>
<feature type="region of interest" description="Disordered" evidence="7">
    <location>
        <begin position="1"/>
        <end position="87"/>
    </location>
</feature>
<evidence type="ECO:0000259" key="8">
    <source>
        <dbReference type="PROSITE" id="PS50011"/>
    </source>
</evidence>
<evidence type="ECO:0000256" key="5">
    <source>
        <dbReference type="ARBA" id="ARBA00038035"/>
    </source>
</evidence>
<keyword evidence="1" id="KW-0808">Transferase</keyword>
<evidence type="ECO:0000256" key="4">
    <source>
        <dbReference type="ARBA" id="ARBA00022840"/>
    </source>
</evidence>
<evidence type="ECO:0000313" key="9">
    <source>
        <dbReference type="EMBL" id="TKW54655.1"/>
    </source>
</evidence>
<organism evidence="9 10">
    <name type="scientific">Colletotrichum tanaceti</name>
    <dbReference type="NCBI Taxonomy" id="1306861"/>
    <lineage>
        <taxon>Eukaryota</taxon>
        <taxon>Fungi</taxon>
        <taxon>Dikarya</taxon>
        <taxon>Ascomycota</taxon>
        <taxon>Pezizomycotina</taxon>
        <taxon>Sordariomycetes</taxon>
        <taxon>Hypocreomycetidae</taxon>
        <taxon>Glomerellales</taxon>
        <taxon>Glomerellaceae</taxon>
        <taxon>Colletotrichum</taxon>
        <taxon>Colletotrichum destructivum species complex</taxon>
    </lineage>
</organism>
<evidence type="ECO:0000256" key="1">
    <source>
        <dbReference type="ARBA" id="ARBA00022679"/>
    </source>
</evidence>
<feature type="compositionally biased region" description="Low complexity" evidence="7">
    <location>
        <begin position="24"/>
        <end position="38"/>
    </location>
</feature>
<name>A0A4U6XFX4_9PEZI</name>
<evidence type="ECO:0000256" key="2">
    <source>
        <dbReference type="ARBA" id="ARBA00022741"/>
    </source>
</evidence>
<dbReference type="Gene3D" id="3.30.200.20">
    <property type="entry name" value="Phosphorylase Kinase, domain 1"/>
    <property type="match status" value="2"/>
</dbReference>
<dbReference type="GO" id="GO:0005524">
    <property type="term" value="F:ATP binding"/>
    <property type="evidence" value="ECO:0007669"/>
    <property type="project" value="UniProtKB-KW"/>
</dbReference>
<keyword evidence="10" id="KW-1185">Reference proteome</keyword>
<dbReference type="Proteomes" id="UP000310108">
    <property type="component" value="Unassembled WGS sequence"/>
</dbReference>
<dbReference type="Pfam" id="PF00069">
    <property type="entry name" value="Pkinase"/>
    <property type="match status" value="1"/>
</dbReference>
<gene>
    <name evidence="9" type="primary">wis1</name>
    <name evidence="9" type="ORF">CTA1_10789</name>
</gene>
<reference evidence="9 10" key="1">
    <citation type="journal article" date="2019" name="PLoS ONE">
        <title>Comparative genome analysis indicates high evolutionary potential of pathogenicity genes in Colletotrichum tanaceti.</title>
        <authorList>
            <person name="Lelwala R.V."/>
            <person name="Korhonen P.K."/>
            <person name="Young N.D."/>
            <person name="Scott J.B."/>
            <person name="Ades P.A."/>
            <person name="Gasser R.B."/>
            <person name="Taylor P.W.J."/>
        </authorList>
    </citation>
    <scope>NUCLEOTIDE SEQUENCE [LARGE SCALE GENOMIC DNA]</scope>
    <source>
        <strain evidence="9">BRIP57314</strain>
    </source>
</reference>
<dbReference type="SMART" id="SM00220">
    <property type="entry name" value="S_TKc"/>
    <property type="match status" value="1"/>
</dbReference>
<evidence type="ECO:0000313" key="10">
    <source>
        <dbReference type="Proteomes" id="UP000310108"/>
    </source>
</evidence>
<accession>A0A4U6XFX4</accession>
<keyword evidence="4" id="KW-0067">ATP-binding</keyword>
<dbReference type="SUPFAM" id="SSF56112">
    <property type="entry name" value="Protein kinase-like (PK-like)"/>
    <property type="match status" value="1"/>
</dbReference>
<comment type="caution">
    <text evidence="9">The sequence shown here is derived from an EMBL/GenBank/DDBJ whole genome shotgun (WGS) entry which is preliminary data.</text>
</comment>
<evidence type="ECO:0000256" key="6">
    <source>
        <dbReference type="ARBA" id="ARBA00038999"/>
    </source>
</evidence>
<dbReference type="GO" id="GO:0004708">
    <property type="term" value="F:MAP kinase kinase activity"/>
    <property type="evidence" value="ECO:0007669"/>
    <property type="project" value="UniProtKB-EC"/>
</dbReference>
<feature type="region of interest" description="Disordered" evidence="7">
    <location>
        <begin position="188"/>
        <end position="224"/>
    </location>
</feature>
<evidence type="ECO:0000256" key="3">
    <source>
        <dbReference type="ARBA" id="ARBA00022777"/>
    </source>
</evidence>
<dbReference type="PANTHER" id="PTHR48013">
    <property type="entry name" value="DUAL SPECIFICITY MITOGEN-ACTIVATED PROTEIN KINASE KINASE 5-RELATED"/>
    <property type="match status" value="1"/>
</dbReference>
<dbReference type="GO" id="GO:0071474">
    <property type="term" value="P:cellular hyperosmotic response"/>
    <property type="evidence" value="ECO:0007669"/>
    <property type="project" value="TreeGrafter"/>
</dbReference>
<feature type="compositionally biased region" description="Low complexity" evidence="7">
    <location>
        <begin position="209"/>
        <end position="222"/>
    </location>
</feature>
<dbReference type="AlphaFoldDB" id="A0A4U6XFX4"/>
<proteinExistence type="inferred from homology"/>
<dbReference type="InterPro" id="IPR011009">
    <property type="entry name" value="Kinase-like_dom_sf"/>
</dbReference>
<dbReference type="EMBL" id="PJEX01000127">
    <property type="protein sequence ID" value="TKW54655.1"/>
    <property type="molecule type" value="Genomic_DNA"/>
</dbReference>
<dbReference type="Gene3D" id="1.10.510.10">
    <property type="entry name" value="Transferase(Phosphotransferase) domain 1"/>
    <property type="match status" value="1"/>
</dbReference>
<sequence>MTDLNTPDSFPATPDGLIDRDGLSSPASPGSADSSEASTPLEGPSDIPSDLPKRVPSLRTVSDPQNMNPSSTPLGMLSNARRPPPTASMVSMGGGAMNDAMARARALHAQRMGKPAGSQPAGGNMNMAGSPVSPVPRQGSPAGLPGGLPGNLKLPGGMVRPSPGGMPRSAPVIPTKPSLAARRGPMMKLSDMSGSSAASPPPKLSDIHGPNNNGTAPNGTTGSKMDDFKKYIDSEKGWITFDGAATITKTGVNFANGTAFSISLDEVEVMDELGKGNYGTVYKVRHSKPRAPRFGSGLGGFKHANLSTAHSDPSPIRKADGSEESSPVSAAPEASSGRVMAMKEIRLELEEAKFTTILKELVILHECISPYIIDFYGAFFQEGAVYMCIEYMDGGSIDKLYDGGIPEGVLQKITYSTVMGLKSLKDEHNIIHRDVKPTNILANTRGQIKICDFGVSGNLVASIAKTNIGCQSYMAPERISGGGMTAGADGTYSVQSDIWSLGLTVIECALGRYPYPPEVSLTIFSQLSAIVEGEPPGLPDEGFSSTAHDFVRKCLNKIPKDRPTYAALLQHPWMARFSKIETIAEEVEEGDEAEAVAETVGKLSLSSGTDDEEVAEWVKSVLERKRSGLVAPASRPALHAAPLDTVSPSANPLGGRQLQ</sequence>
<feature type="domain" description="Protein kinase" evidence="8">
    <location>
        <begin position="267"/>
        <end position="574"/>
    </location>
</feature>
<dbReference type="STRING" id="1306861.A0A4U6XFX4"/>